<dbReference type="CDD" id="cd01448">
    <property type="entry name" value="TST_Repeat_1"/>
    <property type="match status" value="1"/>
</dbReference>
<evidence type="ECO:0000256" key="2">
    <source>
        <dbReference type="ARBA" id="ARBA00022737"/>
    </source>
</evidence>
<proteinExistence type="predicted"/>
<dbReference type="Gene3D" id="3.40.250.10">
    <property type="entry name" value="Rhodanese-like domain"/>
    <property type="match status" value="2"/>
</dbReference>
<evidence type="ECO:0000313" key="6">
    <source>
        <dbReference type="Proteomes" id="UP000187013"/>
    </source>
</evidence>
<dbReference type="SUPFAM" id="SSF52821">
    <property type="entry name" value="Rhodanese/Cell cycle control phosphatase"/>
    <property type="match status" value="2"/>
</dbReference>
<feature type="domain" description="Rhodanese" evidence="4">
    <location>
        <begin position="49"/>
        <end position="137"/>
    </location>
</feature>
<dbReference type="PANTHER" id="PTHR11364:SF27">
    <property type="entry name" value="SULFURTRANSFERASE"/>
    <property type="match status" value="1"/>
</dbReference>
<dbReference type="OrthoDB" id="270167at2759"/>
<organism evidence="5 6">
    <name type="scientific">Zygosaccharomyces rouxii</name>
    <dbReference type="NCBI Taxonomy" id="4956"/>
    <lineage>
        <taxon>Eukaryota</taxon>
        <taxon>Fungi</taxon>
        <taxon>Dikarya</taxon>
        <taxon>Ascomycota</taxon>
        <taxon>Saccharomycotina</taxon>
        <taxon>Saccharomycetes</taxon>
        <taxon>Saccharomycetales</taxon>
        <taxon>Saccharomycetaceae</taxon>
        <taxon>Zygosaccharomyces</taxon>
    </lineage>
</organism>
<evidence type="ECO:0000259" key="4">
    <source>
        <dbReference type="PROSITE" id="PS50206"/>
    </source>
</evidence>
<reference evidence="5 6" key="1">
    <citation type="submission" date="2016-08" db="EMBL/GenBank/DDBJ databases">
        <title>Draft genome sequence of allopolyploid Zygosaccharomyces rouxii.</title>
        <authorList>
            <person name="Watanabe J."/>
            <person name="Uehara K."/>
            <person name="Mogi Y."/>
            <person name="Tsukioka Y."/>
        </authorList>
    </citation>
    <scope>NUCLEOTIDE SEQUENCE [LARGE SCALE GENOMIC DNA]</scope>
    <source>
        <strain evidence="5 6">NBRC 110957</strain>
    </source>
</reference>
<dbReference type="OMA" id="NNNWFAS"/>
<name>A0A1Q3A338_ZYGRO</name>
<keyword evidence="1 3" id="KW-0808">Transferase</keyword>
<dbReference type="AlphaFoldDB" id="A0A1Q3A338"/>
<dbReference type="PANTHER" id="PTHR11364">
    <property type="entry name" value="THIOSULFATE SULFERTANSFERASE"/>
    <property type="match status" value="1"/>
</dbReference>
<dbReference type="FunFam" id="3.40.250.10:FF:000069">
    <property type="entry name" value="Sulfurtransferase"/>
    <property type="match status" value="1"/>
</dbReference>
<accession>A0A1Q3A338</accession>
<dbReference type="PROSITE" id="PS00683">
    <property type="entry name" value="RHODANESE_2"/>
    <property type="match status" value="1"/>
</dbReference>
<feature type="domain" description="Rhodanese" evidence="4">
    <location>
        <begin position="177"/>
        <end position="299"/>
    </location>
</feature>
<dbReference type="PROSITE" id="PS50206">
    <property type="entry name" value="RHODANESE_3"/>
    <property type="match status" value="2"/>
</dbReference>
<dbReference type="GO" id="GO:0004792">
    <property type="term" value="F:thiosulfate-cyanide sulfurtransferase activity"/>
    <property type="evidence" value="ECO:0007669"/>
    <property type="project" value="EnsemblFungi"/>
</dbReference>
<dbReference type="EMBL" id="BDGX01000019">
    <property type="protein sequence ID" value="GAV50098.1"/>
    <property type="molecule type" value="Genomic_DNA"/>
</dbReference>
<dbReference type="GO" id="GO:0005739">
    <property type="term" value="C:mitochondrion"/>
    <property type="evidence" value="ECO:0007669"/>
    <property type="project" value="TreeGrafter"/>
</dbReference>
<dbReference type="Proteomes" id="UP000187013">
    <property type="component" value="Unassembled WGS sequence"/>
</dbReference>
<dbReference type="FunFam" id="3.40.250.10:FF:000070">
    <property type="entry name" value="Sulfurtransferase"/>
    <property type="match status" value="1"/>
</dbReference>
<dbReference type="InterPro" id="IPR045078">
    <property type="entry name" value="TST/MPST-like"/>
</dbReference>
<dbReference type="InterPro" id="IPR036873">
    <property type="entry name" value="Rhodanese-like_dom_sf"/>
</dbReference>
<evidence type="ECO:0000313" key="5">
    <source>
        <dbReference type="EMBL" id="GAV50098.1"/>
    </source>
</evidence>
<dbReference type="InterPro" id="IPR001307">
    <property type="entry name" value="Thiosulphate_STrfase_CS"/>
</dbReference>
<protein>
    <recommendedName>
        <fullName evidence="3">Sulfurtransferase</fullName>
    </recommendedName>
</protein>
<dbReference type="GO" id="GO:0002143">
    <property type="term" value="P:tRNA wobble position uridine thiolation"/>
    <property type="evidence" value="ECO:0007669"/>
    <property type="project" value="EnsemblFungi"/>
</dbReference>
<dbReference type="InterPro" id="IPR001763">
    <property type="entry name" value="Rhodanese-like_dom"/>
</dbReference>
<dbReference type="eggNOG" id="KOG1529">
    <property type="taxonomic scope" value="Eukaryota"/>
</dbReference>
<dbReference type="SMART" id="SM00450">
    <property type="entry name" value="RHOD"/>
    <property type="match status" value="2"/>
</dbReference>
<keyword evidence="2" id="KW-0677">Repeat</keyword>
<evidence type="ECO:0000256" key="3">
    <source>
        <dbReference type="RuleBase" id="RU000507"/>
    </source>
</evidence>
<dbReference type="CDD" id="cd01449">
    <property type="entry name" value="TST_Repeat_2"/>
    <property type="match status" value="1"/>
</dbReference>
<gene>
    <name evidence="5" type="ORF">ZYGR_0S02320</name>
</gene>
<comment type="caution">
    <text evidence="5">The sequence shown here is derived from an EMBL/GenBank/DDBJ whole genome shotgun (WGS) entry which is preliminary data.</text>
</comment>
<dbReference type="Pfam" id="PF00581">
    <property type="entry name" value="Rhodanese"/>
    <property type="match status" value="1"/>
</dbReference>
<evidence type="ECO:0000256" key="1">
    <source>
        <dbReference type="ARBA" id="ARBA00022679"/>
    </source>
</evidence>
<sequence>MSFFKLITPKAFVELAQKETSRRVIPVDSTWYLPNLNRNGKQEFLTLDRIPNSVFFDIDAVKDVNSPYPHMVPDLATFNQSMSELGLQRNDVLVVYDRIGNFSAPRCAWTLAVFGHPSVYLLNNYNLYKKLGYPVENDKRTKWSELGPTEYKSDIDLSAQKVIGYDEMLQLVTSGELSKRFNVFDARTVGRFDGSAPEPRPEMSSGHIKGTQPLPFGELLEQDSGAFPESPELMKKRFDEALAKLKDNYNPSLPTIAMCGTGVTACIVMAGLEHAGIRDVKLYDGSWTEWVMRSDPKLITKGRD</sequence>